<dbReference type="OrthoDB" id="8888710at2"/>
<organism evidence="1 2">
    <name type="scientific">Stakelama pacifica</name>
    <dbReference type="NCBI Taxonomy" id="517720"/>
    <lineage>
        <taxon>Bacteria</taxon>
        <taxon>Pseudomonadati</taxon>
        <taxon>Pseudomonadota</taxon>
        <taxon>Alphaproteobacteria</taxon>
        <taxon>Sphingomonadales</taxon>
        <taxon>Sphingomonadaceae</taxon>
        <taxon>Stakelama</taxon>
    </lineage>
</organism>
<keyword evidence="2" id="KW-1185">Reference proteome</keyword>
<dbReference type="Pfam" id="PF07277">
    <property type="entry name" value="SapC"/>
    <property type="match status" value="1"/>
</dbReference>
<comment type="caution">
    <text evidence="1">The sequence shown here is derived from an EMBL/GenBank/DDBJ whole genome shotgun (WGS) entry which is preliminary data.</text>
</comment>
<reference evidence="1 2" key="1">
    <citation type="submission" date="2019-03" db="EMBL/GenBank/DDBJ databases">
        <title>Genomic Encyclopedia of Type Strains, Phase IV (KMG-IV): sequencing the most valuable type-strain genomes for metagenomic binning, comparative biology and taxonomic classification.</title>
        <authorList>
            <person name="Goeker M."/>
        </authorList>
    </citation>
    <scope>NUCLEOTIDE SEQUENCE [LARGE SCALE GENOMIC DNA]</scope>
    <source>
        <strain evidence="1 2">DSM 25059</strain>
    </source>
</reference>
<dbReference type="AlphaFoldDB" id="A0A4R6FIC1"/>
<accession>A0A4R6FIC1</accession>
<proteinExistence type="predicted"/>
<dbReference type="InterPro" id="IPR010836">
    <property type="entry name" value="SapC"/>
</dbReference>
<dbReference type="EMBL" id="SNWD01000008">
    <property type="protein sequence ID" value="TDN81113.1"/>
    <property type="molecule type" value="Genomic_DNA"/>
</dbReference>
<dbReference type="Proteomes" id="UP000295493">
    <property type="component" value="Unassembled WGS sequence"/>
</dbReference>
<sequence>MSDHQPVTPQSHGKLKVHAGRGAVFGDAVMCCVTVAEEFRRVQNEYPILFRLNPERDSFAAMALFGFQDGENLFLNGDRWEARYRPLAMDIQPFLIGRPSPESEERQVHIDMASPRIASGPEGIAIFDDANQPTAYLERVIEQLGQLDTGYARMGDFIAALRRYDLLEPLAVEIPLSDGSTNRLIGFHTINEDRVQALDAAALGDLHGAGHLMPIFMAIASMSNFDDLIRRKNARQGGG</sequence>
<evidence type="ECO:0000313" key="2">
    <source>
        <dbReference type="Proteomes" id="UP000295493"/>
    </source>
</evidence>
<evidence type="ECO:0000313" key="1">
    <source>
        <dbReference type="EMBL" id="TDN81113.1"/>
    </source>
</evidence>
<dbReference type="RefSeq" id="WP_133495972.1">
    <property type="nucleotide sequence ID" value="NZ_BMLU01000008.1"/>
</dbReference>
<protein>
    <submittedName>
        <fullName evidence="1">SapC protein</fullName>
    </submittedName>
</protein>
<name>A0A4R6FIC1_9SPHN</name>
<gene>
    <name evidence="1" type="ORF">EV664_10855</name>
</gene>